<name>A0A1J5PZN6_9ZZZZ</name>
<reference evidence="2" key="1">
    <citation type="submission" date="2016-10" db="EMBL/GenBank/DDBJ databases">
        <title>Sequence of Gallionella enrichment culture.</title>
        <authorList>
            <person name="Poehlein A."/>
            <person name="Muehling M."/>
            <person name="Daniel R."/>
        </authorList>
    </citation>
    <scope>NUCLEOTIDE SEQUENCE</scope>
</reference>
<organism evidence="2">
    <name type="scientific">mine drainage metagenome</name>
    <dbReference type="NCBI Taxonomy" id="410659"/>
    <lineage>
        <taxon>unclassified sequences</taxon>
        <taxon>metagenomes</taxon>
        <taxon>ecological metagenomes</taxon>
    </lineage>
</organism>
<feature type="transmembrane region" description="Helical" evidence="1">
    <location>
        <begin position="20"/>
        <end position="44"/>
    </location>
</feature>
<evidence type="ECO:0000313" key="2">
    <source>
        <dbReference type="EMBL" id="OIQ69085.1"/>
    </source>
</evidence>
<gene>
    <name evidence="2" type="ORF">GALL_493150</name>
</gene>
<keyword evidence="1" id="KW-0812">Transmembrane</keyword>
<proteinExistence type="predicted"/>
<evidence type="ECO:0000256" key="1">
    <source>
        <dbReference type="SAM" id="Phobius"/>
    </source>
</evidence>
<dbReference type="AlphaFoldDB" id="A0A1J5PZN6"/>
<protein>
    <submittedName>
        <fullName evidence="2">Uncharacterized protein</fullName>
    </submittedName>
</protein>
<sequence>MVSKPYIKQGPWWERNYRPASVMDMLCYVSFKNLLIGATLFLGLKALGWLQM</sequence>
<comment type="caution">
    <text evidence="2">The sequence shown here is derived from an EMBL/GenBank/DDBJ whole genome shotgun (WGS) entry which is preliminary data.</text>
</comment>
<accession>A0A1J5PZN6</accession>
<keyword evidence="1" id="KW-1133">Transmembrane helix</keyword>
<dbReference type="EMBL" id="MLJW01004926">
    <property type="protein sequence ID" value="OIQ69085.1"/>
    <property type="molecule type" value="Genomic_DNA"/>
</dbReference>
<keyword evidence="1" id="KW-0472">Membrane</keyword>